<comment type="caution">
    <text evidence="2">The sequence shown here is derived from an EMBL/GenBank/DDBJ whole genome shotgun (WGS) entry which is preliminary data.</text>
</comment>
<keyword evidence="2" id="KW-0456">Lyase</keyword>
<sequence length="502" mass="55041">MSSPVSAPKFAPDLLPTAAADFVAHHPDFDADGSLARLRADEYARLDETDQVYLDYTGGGMHAASQIDAHAELLRTRVLGNPHSANPTSLAMTELVEGARRYVAEFFDAPDDDYLVVFTPNASGALRVVGESYRFERGSHFALTYDNHNSVNGIREFAKARGAAVDYVPVVAPELRLDRAAMTEVLSGADRSKRNLLAFPAQSNYSGVQHPLDLVDEAHEHGWDVLVDMAAFAPTNRVDIAALRPDFAAFSFYKLMGFPTGIGCLLIRRDRLGSLHRPWFAGGTITIASVQGDGYYLHDDEAAFEDGTVDYLNIPAVETGLRHLDRIGVEVIHERVRCLTEWLLGALGSLRHTNGAPLVRVFGPTSTESRGGTISFVLHDPDGRPIDDRRVEELANGVNISLRTGCFCNPGAGEVAHGLTADDMRDFFGRSDAVSFMDLRREMLDRYDLLVAAVRVSVGVASNFTDVYRLICFLQSFLDRSTDEIGRAEFVAANCRIIRDSA</sequence>
<dbReference type="InterPro" id="IPR000192">
    <property type="entry name" value="Aminotrans_V_dom"/>
</dbReference>
<keyword evidence="3" id="KW-1185">Reference proteome</keyword>
<dbReference type="OrthoDB" id="3435185at2"/>
<reference evidence="2 3" key="1">
    <citation type="submission" date="2019-03" db="EMBL/GenBank/DDBJ databases">
        <title>Sequencing the genomes of 1000 actinobacteria strains.</title>
        <authorList>
            <person name="Klenk H.-P."/>
        </authorList>
    </citation>
    <scope>NUCLEOTIDE SEQUENCE [LARGE SCALE GENOMIC DNA]</scope>
    <source>
        <strain evidence="2 3">DSM 18936</strain>
    </source>
</reference>
<dbReference type="InterPro" id="IPR015424">
    <property type="entry name" value="PyrdxlP-dep_Trfase"/>
</dbReference>
<name>A0A4R7I2T0_9ACTN</name>
<evidence type="ECO:0000313" key="3">
    <source>
        <dbReference type="Proteomes" id="UP000294558"/>
    </source>
</evidence>
<accession>A0A4R7I2T0</accession>
<dbReference type="AlphaFoldDB" id="A0A4R7I2T0"/>
<dbReference type="Proteomes" id="UP000294558">
    <property type="component" value="Unassembled WGS sequence"/>
</dbReference>
<dbReference type="EMBL" id="SOAU01000001">
    <property type="protein sequence ID" value="TDT16946.1"/>
    <property type="molecule type" value="Genomic_DNA"/>
</dbReference>
<dbReference type="Pfam" id="PF00266">
    <property type="entry name" value="Aminotran_5"/>
    <property type="match status" value="1"/>
</dbReference>
<dbReference type="PANTHER" id="PTHR14237">
    <property type="entry name" value="MOLYBDOPTERIN COFACTOR SULFURASE MOSC"/>
    <property type="match status" value="1"/>
</dbReference>
<gene>
    <name evidence="2" type="ORF">BDK89_2547</name>
</gene>
<dbReference type="InterPro" id="IPR015421">
    <property type="entry name" value="PyrdxlP-dep_Trfase_major"/>
</dbReference>
<evidence type="ECO:0000259" key="1">
    <source>
        <dbReference type="Pfam" id="PF00266"/>
    </source>
</evidence>
<protein>
    <submittedName>
        <fullName evidence="2">Selenocysteine lyase/cysteine desulfurase</fullName>
    </submittedName>
</protein>
<dbReference type="SUPFAM" id="SSF53383">
    <property type="entry name" value="PLP-dependent transferases"/>
    <property type="match status" value="1"/>
</dbReference>
<organism evidence="2 3">
    <name type="scientific">Ilumatobacter fluminis</name>
    <dbReference type="NCBI Taxonomy" id="467091"/>
    <lineage>
        <taxon>Bacteria</taxon>
        <taxon>Bacillati</taxon>
        <taxon>Actinomycetota</taxon>
        <taxon>Acidimicrobiia</taxon>
        <taxon>Acidimicrobiales</taxon>
        <taxon>Ilumatobacteraceae</taxon>
        <taxon>Ilumatobacter</taxon>
    </lineage>
</organism>
<dbReference type="PANTHER" id="PTHR14237:SF19">
    <property type="entry name" value="MITOCHONDRIAL AMIDOXIME REDUCING COMPONENT 1"/>
    <property type="match status" value="1"/>
</dbReference>
<dbReference type="Gene3D" id="3.40.640.10">
    <property type="entry name" value="Type I PLP-dependent aspartate aminotransferase-like (Major domain)"/>
    <property type="match status" value="1"/>
</dbReference>
<proteinExistence type="predicted"/>
<feature type="domain" description="Aminotransferase class V" evidence="1">
    <location>
        <begin position="52"/>
        <end position="409"/>
    </location>
</feature>
<dbReference type="RefSeq" id="WP_133869272.1">
    <property type="nucleotide sequence ID" value="NZ_SOAU01000001.1"/>
</dbReference>
<dbReference type="GO" id="GO:0016829">
    <property type="term" value="F:lyase activity"/>
    <property type="evidence" value="ECO:0007669"/>
    <property type="project" value="UniProtKB-KW"/>
</dbReference>
<evidence type="ECO:0000313" key="2">
    <source>
        <dbReference type="EMBL" id="TDT16946.1"/>
    </source>
</evidence>